<protein>
    <submittedName>
        <fullName evidence="3">Suppressor of fused domain protein</fullName>
    </submittedName>
</protein>
<feature type="compositionally biased region" description="Basic residues" evidence="1">
    <location>
        <begin position="42"/>
        <end position="76"/>
    </location>
</feature>
<name>A0A6H9YQK9_9ACTN</name>
<dbReference type="SUPFAM" id="SSF103359">
    <property type="entry name" value="Suppressor of Fused, N-terminal domain"/>
    <property type="match status" value="1"/>
</dbReference>
<gene>
    <name evidence="3" type="ORF">F8566_13780</name>
</gene>
<dbReference type="InterPro" id="IPR020941">
    <property type="entry name" value="SUFU-like_domain"/>
</dbReference>
<keyword evidence="4" id="KW-1185">Reference proteome</keyword>
<evidence type="ECO:0000259" key="2">
    <source>
        <dbReference type="Pfam" id="PF05076"/>
    </source>
</evidence>
<evidence type="ECO:0000313" key="4">
    <source>
        <dbReference type="Proteomes" id="UP000468735"/>
    </source>
</evidence>
<dbReference type="Proteomes" id="UP000468735">
    <property type="component" value="Unassembled WGS sequence"/>
</dbReference>
<dbReference type="AlphaFoldDB" id="A0A6H9YQK9"/>
<sequence>MPTASGWSGCWRNSWRGWTVQRRSNPEDLDPHRSPVTEGSRGHSRRTRPPLRRGRGHHPRSRRRRSARPPARRHAGSRLTALAFVTDPCLGTIESPNGRVDFIAAVGITADELAEAKEHGNDTVVARLTETYGAPLTDITR</sequence>
<feature type="domain" description="Suppressor of fused-like" evidence="2">
    <location>
        <begin position="70"/>
        <end position="141"/>
    </location>
</feature>
<dbReference type="EMBL" id="WBMT01000006">
    <property type="protein sequence ID" value="KAB2348838.1"/>
    <property type="molecule type" value="Genomic_DNA"/>
</dbReference>
<feature type="compositionally biased region" description="Basic and acidic residues" evidence="1">
    <location>
        <begin position="24"/>
        <end position="35"/>
    </location>
</feature>
<proteinExistence type="predicted"/>
<dbReference type="InterPro" id="IPR037181">
    <property type="entry name" value="SUFU_N"/>
</dbReference>
<accession>A0A6H9YQK9</accession>
<evidence type="ECO:0000313" key="3">
    <source>
        <dbReference type="EMBL" id="KAB2348838.1"/>
    </source>
</evidence>
<organism evidence="3 4">
    <name type="scientific">Actinomadura rudentiformis</name>
    <dbReference type="NCBI Taxonomy" id="359158"/>
    <lineage>
        <taxon>Bacteria</taxon>
        <taxon>Bacillati</taxon>
        <taxon>Actinomycetota</taxon>
        <taxon>Actinomycetes</taxon>
        <taxon>Streptosporangiales</taxon>
        <taxon>Thermomonosporaceae</taxon>
        <taxon>Actinomadura</taxon>
    </lineage>
</organism>
<reference evidence="3 4" key="1">
    <citation type="submission" date="2019-09" db="EMBL/GenBank/DDBJ databases">
        <title>Actinomadura physcomitrii sp. nov., a novel actinomycete isolated from moss [Physcomitrium sphaericum (Ludw) Fuernr].</title>
        <authorList>
            <person name="Zhuang X."/>
            <person name="Liu C."/>
        </authorList>
    </citation>
    <scope>NUCLEOTIDE SEQUENCE [LARGE SCALE GENOMIC DNA]</scope>
    <source>
        <strain evidence="3 4">HMC1</strain>
    </source>
</reference>
<feature type="region of interest" description="Disordered" evidence="1">
    <location>
        <begin position="22"/>
        <end position="77"/>
    </location>
</feature>
<evidence type="ECO:0000256" key="1">
    <source>
        <dbReference type="SAM" id="MobiDB-lite"/>
    </source>
</evidence>
<comment type="caution">
    <text evidence="3">The sequence shown here is derived from an EMBL/GenBank/DDBJ whole genome shotgun (WGS) entry which is preliminary data.</text>
</comment>
<dbReference type="Pfam" id="PF05076">
    <property type="entry name" value="SUFU"/>
    <property type="match status" value="1"/>
</dbReference>